<dbReference type="Gene3D" id="2.102.10.10">
    <property type="entry name" value="Rieske [2Fe-2S] iron-sulphur domain"/>
    <property type="match status" value="1"/>
</dbReference>
<accession>A0A8J3Q8B0</accession>
<keyword evidence="11" id="KW-0732">Signal</keyword>
<evidence type="ECO:0000256" key="5">
    <source>
        <dbReference type="ARBA" id="ARBA00023004"/>
    </source>
</evidence>
<dbReference type="InterPro" id="IPR036922">
    <property type="entry name" value="Rieske_2Fe-2S_sf"/>
</dbReference>
<dbReference type="InterPro" id="IPR006311">
    <property type="entry name" value="TAT_signal"/>
</dbReference>
<evidence type="ECO:0000256" key="3">
    <source>
        <dbReference type="ARBA" id="ARBA00022714"/>
    </source>
</evidence>
<keyword evidence="14" id="KW-1185">Reference proteome</keyword>
<dbReference type="InterPro" id="IPR017941">
    <property type="entry name" value="Rieske_2Fe-2S"/>
</dbReference>
<keyword evidence="5" id="KW-0408">Iron</keyword>
<dbReference type="SUPFAM" id="SSF50022">
    <property type="entry name" value="ISP domain"/>
    <property type="match status" value="1"/>
</dbReference>
<dbReference type="PROSITE" id="PS51318">
    <property type="entry name" value="TAT"/>
    <property type="match status" value="1"/>
</dbReference>
<dbReference type="GO" id="GO:0046872">
    <property type="term" value="F:metal ion binding"/>
    <property type="evidence" value="ECO:0007669"/>
    <property type="project" value="UniProtKB-KW"/>
</dbReference>
<reference evidence="13" key="1">
    <citation type="submission" date="2021-01" db="EMBL/GenBank/DDBJ databases">
        <title>Whole genome shotgun sequence of Rhizocola hellebori NBRC 109834.</title>
        <authorList>
            <person name="Komaki H."/>
            <person name="Tamura T."/>
        </authorList>
    </citation>
    <scope>NUCLEOTIDE SEQUENCE</scope>
    <source>
        <strain evidence="13">NBRC 109834</strain>
    </source>
</reference>
<keyword evidence="6" id="KW-0411">Iron-sulfur</keyword>
<organism evidence="13 14">
    <name type="scientific">Rhizocola hellebori</name>
    <dbReference type="NCBI Taxonomy" id="1392758"/>
    <lineage>
        <taxon>Bacteria</taxon>
        <taxon>Bacillati</taxon>
        <taxon>Actinomycetota</taxon>
        <taxon>Actinomycetes</taxon>
        <taxon>Micromonosporales</taxon>
        <taxon>Micromonosporaceae</taxon>
        <taxon>Rhizocola</taxon>
    </lineage>
</organism>
<evidence type="ECO:0000256" key="4">
    <source>
        <dbReference type="ARBA" id="ARBA00022723"/>
    </source>
</evidence>
<dbReference type="EMBL" id="BONY01000016">
    <property type="protein sequence ID" value="GIH05062.1"/>
    <property type="molecule type" value="Genomic_DNA"/>
</dbReference>
<dbReference type="Pfam" id="PF00355">
    <property type="entry name" value="Rieske"/>
    <property type="match status" value="1"/>
</dbReference>
<dbReference type="PROSITE" id="PS51296">
    <property type="entry name" value="RIESKE"/>
    <property type="match status" value="1"/>
</dbReference>
<dbReference type="GO" id="GO:0051537">
    <property type="term" value="F:2 iron, 2 sulfur cluster binding"/>
    <property type="evidence" value="ECO:0007669"/>
    <property type="project" value="UniProtKB-KW"/>
</dbReference>
<feature type="chain" id="PRO_5035284297" description="Cytochrome bc1 complex Rieske iron-sulfur subunit" evidence="11">
    <location>
        <begin position="26"/>
        <end position="151"/>
    </location>
</feature>
<keyword evidence="3" id="KW-0001">2Fe-2S</keyword>
<dbReference type="GO" id="GO:0016020">
    <property type="term" value="C:membrane"/>
    <property type="evidence" value="ECO:0007669"/>
    <property type="project" value="InterPro"/>
</dbReference>
<evidence type="ECO:0000259" key="12">
    <source>
        <dbReference type="PROSITE" id="PS51296"/>
    </source>
</evidence>
<evidence type="ECO:0000256" key="8">
    <source>
        <dbReference type="ARBA" id="ARBA00029586"/>
    </source>
</evidence>
<dbReference type="InterPro" id="IPR014349">
    <property type="entry name" value="Rieske_Fe-S_prot"/>
</dbReference>
<feature type="domain" description="Rieske" evidence="12">
    <location>
        <begin position="58"/>
        <end position="150"/>
    </location>
</feature>
<protein>
    <recommendedName>
        <fullName evidence="2">Cytochrome bc1 complex Rieske iron-sulfur subunit</fullName>
    </recommendedName>
    <alternativeName>
        <fullName evidence="8">Cytochrome bc1 reductase complex subunit QcrA</fullName>
    </alternativeName>
</protein>
<dbReference type="Proteomes" id="UP000612899">
    <property type="component" value="Unassembled WGS sequence"/>
</dbReference>
<gene>
    <name evidence="13" type="ORF">Rhe02_31290</name>
</gene>
<evidence type="ECO:0000256" key="7">
    <source>
        <dbReference type="ARBA" id="ARBA00023157"/>
    </source>
</evidence>
<dbReference type="GO" id="GO:0016705">
    <property type="term" value="F:oxidoreductase activity, acting on paired donors, with incorporation or reduction of molecular oxygen"/>
    <property type="evidence" value="ECO:0007669"/>
    <property type="project" value="UniProtKB-ARBA"/>
</dbReference>
<feature type="compositionally biased region" description="Low complexity" evidence="10">
    <location>
        <begin position="37"/>
        <end position="53"/>
    </location>
</feature>
<evidence type="ECO:0000256" key="11">
    <source>
        <dbReference type="SAM" id="SignalP"/>
    </source>
</evidence>
<comment type="caution">
    <text evidence="13">The sequence shown here is derived from an EMBL/GenBank/DDBJ whole genome shotgun (WGS) entry which is preliminary data.</text>
</comment>
<feature type="signal peptide" evidence="11">
    <location>
        <begin position="1"/>
        <end position="25"/>
    </location>
</feature>
<proteinExistence type="predicted"/>
<name>A0A8J3Q8B0_9ACTN</name>
<dbReference type="AlphaFoldDB" id="A0A8J3Q8B0"/>
<dbReference type="RefSeq" id="WP_203908927.1">
    <property type="nucleotide sequence ID" value="NZ_BONY01000016.1"/>
</dbReference>
<sequence>MNDPHSSRRALIAGAGAVSLTGVLAACGGDDQPPPSSSGTTPGAAPTTGGAKPPTSPAPLTTKSKIPVGSAVSFGADGVIVAQPTAGKFIGFSAICTHQECVLTNIKGDTIKCGCHQSEFSAKDGRVLNGPANRSLPKVDLKIEGENISLA</sequence>
<evidence type="ECO:0000256" key="10">
    <source>
        <dbReference type="SAM" id="MobiDB-lite"/>
    </source>
</evidence>
<evidence type="ECO:0000256" key="9">
    <source>
        <dbReference type="ARBA" id="ARBA00034078"/>
    </source>
</evidence>
<evidence type="ECO:0000256" key="1">
    <source>
        <dbReference type="ARBA" id="ARBA00002494"/>
    </source>
</evidence>
<dbReference type="PANTHER" id="PTHR10134">
    <property type="entry name" value="CYTOCHROME B-C1 COMPLEX SUBUNIT RIESKE, MITOCHONDRIAL"/>
    <property type="match status" value="1"/>
</dbReference>
<keyword evidence="7" id="KW-1015">Disulfide bond</keyword>
<keyword evidence="4" id="KW-0479">Metal-binding</keyword>
<evidence type="ECO:0000313" key="14">
    <source>
        <dbReference type="Proteomes" id="UP000612899"/>
    </source>
</evidence>
<evidence type="ECO:0000256" key="6">
    <source>
        <dbReference type="ARBA" id="ARBA00023014"/>
    </source>
</evidence>
<comment type="function">
    <text evidence="1">Iron-sulfur subunit of the cytochrome bc1 complex, an essential component of the respiratory electron transport chain required for ATP synthesis. The bc1 complex catalyzes the oxidation of menaquinol and the reduction of cytochrome c in the respiratory chain. The bc1 complex operates through a Q-cycle mechanism that couples electron transfer to generation of the proton gradient that drives ATP synthesis.</text>
</comment>
<evidence type="ECO:0000256" key="2">
    <source>
        <dbReference type="ARBA" id="ARBA00015816"/>
    </source>
</evidence>
<dbReference type="InterPro" id="IPR005805">
    <property type="entry name" value="Rieske_Fe-S_prot_C"/>
</dbReference>
<dbReference type="CDD" id="cd03467">
    <property type="entry name" value="Rieske"/>
    <property type="match status" value="1"/>
</dbReference>
<comment type="cofactor">
    <cofactor evidence="9">
        <name>[2Fe-2S] cluster</name>
        <dbReference type="ChEBI" id="CHEBI:190135"/>
    </cofactor>
</comment>
<evidence type="ECO:0000313" key="13">
    <source>
        <dbReference type="EMBL" id="GIH05062.1"/>
    </source>
</evidence>
<feature type="region of interest" description="Disordered" evidence="10">
    <location>
        <begin position="26"/>
        <end position="64"/>
    </location>
</feature>
<dbReference type="GO" id="GO:0004497">
    <property type="term" value="F:monooxygenase activity"/>
    <property type="evidence" value="ECO:0007669"/>
    <property type="project" value="UniProtKB-ARBA"/>
</dbReference>
<dbReference type="PRINTS" id="PR00162">
    <property type="entry name" value="RIESKE"/>
</dbReference>